<dbReference type="GO" id="GO:0007605">
    <property type="term" value="P:sensory perception of sound"/>
    <property type="evidence" value="ECO:0000318"/>
    <property type="project" value="GO_Central"/>
</dbReference>
<dbReference type="GeneID" id="108710932"/>
<evidence type="ECO:0000313" key="4">
    <source>
        <dbReference type="Xenbase" id="XB-GENE-17336258"/>
    </source>
</evidence>
<dbReference type="RefSeq" id="XP_018107630.1">
    <property type="nucleotide sequence ID" value="XM_018252141.2"/>
</dbReference>
<dbReference type="InterPro" id="IPR033023">
    <property type="entry name" value="GRXCR2"/>
</dbReference>
<dbReference type="GO" id="GO:0120043">
    <property type="term" value="C:stereocilium shaft"/>
    <property type="evidence" value="ECO:0000318"/>
    <property type="project" value="GO_Central"/>
</dbReference>
<dbReference type="PaxDb" id="8355-A0A1L8GXN7"/>
<dbReference type="AlphaFoldDB" id="A0A1L8GXN7"/>
<reference evidence="3" key="1">
    <citation type="submission" date="2025-08" db="UniProtKB">
        <authorList>
            <consortium name="RefSeq"/>
        </authorList>
    </citation>
    <scope>IDENTIFICATION</scope>
    <source>
        <strain evidence="3">J_2021</strain>
        <tissue evidence="3">Erythrocytes</tissue>
    </source>
</reference>
<dbReference type="Proteomes" id="UP000186698">
    <property type="component" value="Chromosome 3L"/>
</dbReference>
<evidence type="ECO:0000313" key="3">
    <source>
        <dbReference type="RefSeq" id="XP_018107630.1"/>
    </source>
</evidence>
<evidence type="ECO:0000256" key="1">
    <source>
        <dbReference type="SAM" id="MobiDB-lite"/>
    </source>
</evidence>
<dbReference type="AGR" id="Xenbase:XB-GENE-17336258"/>
<dbReference type="GO" id="GO:0005902">
    <property type="term" value="C:microvillus"/>
    <property type="evidence" value="ECO:0000318"/>
    <property type="project" value="GO_Central"/>
</dbReference>
<dbReference type="STRING" id="8355.A0A1L8GXN7"/>
<gene>
    <name evidence="3 4" type="primary">grxcr2.L</name>
</gene>
<dbReference type="OrthoDB" id="423313at2759"/>
<dbReference type="OMA" id="PFFNDYK"/>
<organism evidence="2 3">
    <name type="scientific">Xenopus laevis</name>
    <name type="common">African clawed frog</name>
    <dbReference type="NCBI Taxonomy" id="8355"/>
    <lineage>
        <taxon>Eukaryota</taxon>
        <taxon>Metazoa</taxon>
        <taxon>Chordata</taxon>
        <taxon>Craniata</taxon>
        <taxon>Vertebrata</taxon>
        <taxon>Euteleostomi</taxon>
        <taxon>Amphibia</taxon>
        <taxon>Batrachia</taxon>
        <taxon>Anura</taxon>
        <taxon>Pipoidea</taxon>
        <taxon>Pipidae</taxon>
        <taxon>Xenopodinae</taxon>
        <taxon>Xenopus</taxon>
        <taxon>Xenopus</taxon>
    </lineage>
</organism>
<accession>A0A1L8GXN7</accession>
<keyword evidence="2" id="KW-1185">Reference proteome</keyword>
<dbReference type="GO" id="GO:0120044">
    <property type="term" value="C:stereocilium base"/>
    <property type="evidence" value="ECO:0000318"/>
    <property type="project" value="GO_Central"/>
</dbReference>
<dbReference type="Bgee" id="108710932">
    <property type="expression patterns" value="Expressed in liver and 5 other cell types or tissues"/>
</dbReference>
<dbReference type="PANTHER" id="PTHR46926">
    <property type="entry name" value="GLUTAREDOXIN DOMAIN-CONTAINING CYSTEINE-RICH PROTEIN 2"/>
    <property type="match status" value="1"/>
</dbReference>
<dbReference type="CTD" id="108710932"/>
<dbReference type="KEGG" id="xla:108710932"/>
<name>A0A1L8GXN7_XENLA</name>
<proteinExistence type="predicted"/>
<sequence>MEELQRKLSQRHEERPRKVRFKISSAYSGRVLKQVFEDGHELESPDEEYPHSFVHESFEHSEQYYSSGEVHPRFYPTTHLTAKRISVFRDGTTYRLSGDSILSDGHGINQTSDVIDFSTIIIYTNNLKIIRTPVDKRGSPESQNRLYKGRRQMNEEEPPSTLTEGHKHPEEQNIQEDDESCQCPQCRGSGCTPCSLCHGSKFSMLANRFKESYKSLRCPACDEKGRQPCQICCH</sequence>
<evidence type="ECO:0000313" key="2">
    <source>
        <dbReference type="Proteomes" id="UP000186698"/>
    </source>
</evidence>
<dbReference type="Xenbase" id="XB-GENE-17336258">
    <property type="gene designation" value="grxcr2.L"/>
</dbReference>
<protein>
    <submittedName>
        <fullName evidence="3">Glutaredoxin domain-containing cysteine-rich protein 2 isoform X1</fullName>
    </submittedName>
</protein>
<dbReference type="PANTHER" id="PTHR46926:SF1">
    <property type="entry name" value="GLUTAREDOXIN DOMAIN-CONTAINING CYSTEINE-RICH PROTEIN 2"/>
    <property type="match status" value="1"/>
</dbReference>
<feature type="region of interest" description="Disordered" evidence="1">
    <location>
        <begin position="134"/>
        <end position="173"/>
    </location>
</feature>